<proteinExistence type="predicted"/>
<evidence type="ECO:0000313" key="2">
    <source>
        <dbReference type="Proteomes" id="UP000548787"/>
    </source>
</evidence>
<dbReference type="Pfam" id="PF18780">
    <property type="entry name" value="HNH_repeat"/>
    <property type="match status" value="2"/>
</dbReference>
<organism evidence="1 2">
    <name type="scientific">Listeria rustica</name>
    <dbReference type="NCBI Taxonomy" id="2713503"/>
    <lineage>
        <taxon>Bacteria</taxon>
        <taxon>Bacillati</taxon>
        <taxon>Bacillota</taxon>
        <taxon>Bacilli</taxon>
        <taxon>Bacillales</taxon>
        <taxon>Listeriaceae</taxon>
        <taxon>Listeria</taxon>
    </lineage>
</organism>
<gene>
    <name evidence="1" type="ORF">HPK16_01135</name>
</gene>
<dbReference type="AlphaFoldDB" id="A0A7W1T3W2"/>
<dbReference type="RefSeq" id="WP_181675172.1">
    <property type="nucleotide sequence ID" value="NZ_JABJVM010000001.1"/>
</dbReference>
<keyword evidence="2" id="KW-1185">Reference proteome</keyword>
<name>A0A7W1T3W2_9LIST</name>
<evidence type="ECO:0000313" key="1">
    <source>
        <dbReference type="EMBL" id="MBA3924929.1"/>
    </source>
</evidence>
<accession>A0A7W1T3W2</accession>
<sequence length="176" mass="21025">MMDNTAVVTKEQIIAELQQLAQEQGRVPRRSMYNHFEKARQLFGSWPDALRAAGLENEQKRFYKEDYLIAEVRRISEQLGRPPISGPHEFPLYMSVMEYYNSWEAFLEQAGLTKFAKEEEGKEVKEKLILDILEMERIMRRFPTMSEFDDYRLVRYYFGSWKNFKVACEEKRQEVS</sequence>
<reference evidence="1 2" key="1">
    <citation type="submission" date="2020-05" db="EMBL/GenBank/DDBJ databases">
        <authorList>
            <person name="Carlin C.R."/>
        </authorList>
    </citation>
    <scope>NUCLEOTIDE SEQUENCE [LARGE SCALE GENOMIC DNA]</scope>
    <source>
        <strain evidence="1 2">FSL W9-0585</strain>
    </source>
</reference>
<reference evidence="1 2" key="2">
    <citation type="submission" date="2020-08" db="EMBL/GenBank/DDBJ databases">
        <title>Listeria ohnekaius sp. nov. and Listeria portnoyii sp. nov. isolated from non-agricultural and natural environments.</title>
        <authorList>
            <person name="Weller D."/>
            <person name="Belias A.M."/>
            <person name="Liao J."/>
            <person name="Guo S."/>
            <person name="Orsi R.H."/>
            <person name="Wiedmann M."/>
        </authorList>
    </citation>
    <scope>NUCLEOTIDE SEQUENCE [LARGE SCALE GENOMIC DNA]</scope>
    <source>
        <strain evidence="1 2">FSL W9-0585</strain>
    </source>
</reference>
<comment type="caution">
    <text evidence="1">The sequence shown here is derived from an EMBL/GenBank/DDBJ whole genome shotgun (WGS) entry which is preliminary data.</text>
</comment>
<dbReference type="EMBL" id="JABJVM010000001">
    <property type="protein sequence ID" value="MBA3924929.1"/>
    <property type="molecule type" value="Genomic_DNA"/>
</dbReference>
<protein>
    <submittedName>
        <fullName evidence="1">Uncharacterized protein</fullName>
    </submittedName>
</protein>
<dbReference type="InterPro" id="IPR041025">
    <property type="entry name" value="HNH_repeat"/>
</dbReference>
<dbReference type="Proteomes" id="UP000548787">
    <property type="component" value="Unassembled WGS sequence"/>
</dbReference>